<dbReference type="SUPFAM" id="SSF69322">
    <property type="entry name" value="Tricorn protease domain 2"/>
    <property type="match status" value="1"/>
</dbReference>
<protein>
    <submittedName>
        <fullName evidence="10">Tub domain-containing protein</fullName>
    </submittedName>
</protein>
<dbReference type="SMART" id="SM00320">
    <property type="entry name" value="WD40"/>
    <property type="match status" value="3"/>
</dbReference>
<keyword evidence="4 6" id="KW-0853">WD repeat</keyword>
<dbReference type="InterPro" id="IPR000007">
    <property type="entry name" value="Tubby_C"/>
</dbReference>
<evidence type="ECO:0000256" key="4">
    <source>
        <dbReference type="ARBA" id="ARBA00022574"/>
    </source>
</evidence>
<dbReference type="Gene3D" id="2.130.10.10">
    <property type="entry name" value="YVTN repeat-like/Quinoprotein amine dehydrogenase"/>
    <property type="match status" value="2"/>
</dbReference>
<dbReference type="Pfam" id="PF01167">
    <property type="entry name" value="Tub"/>
    <property type="match status" value="1"/>
</dbReference>
<dbReference type="PRINTS" id="PR01573">
    <property type="entry name" value="SUPERTUBBY"/>
</dbReference>
<name>A0A0N5ALX5_9BILA</name>
<keyword evidence="9" id="KW-1185">Reference proteome</keyword>
<dbReference type="WBParaSite" id="SMUV_0000556101-mRNA-1">
    <property type="protein sequence ID" value="SMUV_0000556101-mRNA-1"/>
    <property type="gene ID" value="SMUV_0000556101"/>
</dbReference>
<dbReference type="InterPro" id="IPR056159">
    <property type="entry name" value="Beta-prop_IFT121_TULP_N"/>
</dbReference>
<dbReference type="InterPro" id="IPR001680">
    <property type="entry name" value="WD40_rpt"/>
</dbReference>
<keyword evidence="3" id="KW-0963">Cytoplasm</keyword>
<feature type="domain" description="Tubby C-terminal" evidence="7">
    <location>
        <begin position="859"/>
        <end position="946"/>
    </location>
</feature>
<dbReference type="PROSITE" id="PS50082">
    <property type="entry name" value="WD_REPEATS_2"/>
    <property type="match status" value="1"/>
</dbReference>
<dbReference type="PANTHER" id="PTHR16517:SF2">
    <property type="entry name" value="TUBBY-RELATED PROTEIN 4"/>
    <property type="match status" value="1"/>
</dbReference>
<accession>A0A0N5ALX5</accession>
<dbReference type="GO" id="GO:0005737">
    <property type="term" value="C:cytoplasm"/>
    <property type="evidence" value="ECO:0007669"/>
    <property type="project" value="UniProtKB-SubCell"/>
</dbReference>
<dbReference type="InterPro" id="IPR015943">
    <property type="entry name" value="WD40/YVTN_repeat-like_dom_sf"/>
</dbReference>
<evidence type="ECO:0000256" key="6">
    <source>
        <dbReference type="PROSITE-ProRule" id="PRU00221"/>
    </source>
</evidence>
<dbReference type="STRING" id="451379.A0A0N5ALX5"/>
<sequence length="951" mass="106168">MKIFWESENWPGAAVEPGITSLSWVPSADKAGTGLLAAGSESGSVGVTATSIYPEKDDYRRINFNLRGHHSAVSIVAWNREQTKLASCDLSGIIYVWVPNEERWSVELVNDRGIKVRDVSWSPCGTSALICYDDNFVLIGSSTGQRIWSSSFPATVVCGVWAPDSRELILGFKAGNIQVLSEQGSTVTERLLSPLLTSSKPNTIEHLAASSFREGRKWTLAVSFSSNYVMFLDSYDEADPVCWLCPDSIVSMQWNSGGNLLALATTGNRLYVLNYKGVVIFSEPSPLSSKKDITALTWAHDDQVIILACGGSLAAGRVVIGVPSLVNLVTYNLWLMANTLTKGIDGLPVPLRERNAIKEFSHHIIRCRVPSRDELAGRVCQPSEWRWYCTIKPVPNKAHTYILCIEHMGGLVPVLVGRQTNRIIPQFQIALYTSPDATSSGNSLQETGSSAQVEDAGAFVRPSSSRNSVWRKSKRHIRAFMHRRVTFRHSQNRVDTKLLQVTSNVWCTRFKMTSLATNILPEFLAQVIYKTSVLHMQPRQMTVYLADLSDKPLSGHYVYNIVNGSKPCTSSDTSIGDDKQISHIAVAPSERDAHNIIRDIHQVDERTLEESRWNEGDDSGECLLFEEKQQYQNIISEFEELRLAVERHICKVKGFAYDLESSYRFESLNNDTNNPSGLGKAPKVSASLKEVQPCDACKAECSEIMVEPSTSSAHWHSQIDDIEYIDEDDAGVNMANVNKTSSLTVKKDGEKSCREGLRQLSDISSVLNKLSRLTNDANVRKFTNKSEHETLDNSIQDVEPNSNLGLNKDENISVASLRFHLKDIAKKVAQIEKKLSYGDELLDEVCGDLQRRVQHIKTFLGEQLVTDEERPRLILQNKTPFWNETNQVYQLDFGGRVTQESAKNFQIEYGDKQIMQFGRIENGAYTLDFKAPFTAVQAFAVALASITQRLK</sequence>
<evidence type="ECO:0000259" key="7">
    <source>
        <dbReference type="Pfam" id="PF01167"/>
    </source>
</evidence>
<evidence type="ECO:0000313" key="10">
    <source>
        <dbReference type="WBParaSite" id="SMUV_0000556101-mRNA-1"/>
    </source>
</evidence>
<evidence type="ECO:0000256" key="3">
    <source>
        <dbReference type="ARBA" id="ARBA00022490"/>
    </source>
</evidence>
<feature type="repeat" description="WD" evidence="6">
    <location>
        <begin position="66"/>
        <end position="97"/>
    </location>
</feature>
<proteinExistence type="inferred from homology"/>
<comment type="similarity">
    <text evidence="2">Belongs to the TUB family.</text>
</comment>
<dbReference type="Gene3D" id="3.20.90.10">
    <property type="entry name" value="Tubby Protein, Chain A"/>
    <property type="match status" value="1"/>
</dbReference>
<feature type="domain" description="IFT121/TULP4 N-terminal" evidence="8">
    <location>
        <begin position="62"/>
        <end position="269"/>
    </location>
</feature>
<reference evidence="10" key="1">
    <citation type="submission" date="2017-02" db="UniProtKB">
        <authorList>
            <consortium name="WormBaseParasite"/>
        </authorList>
    </citation>
    <scope>IDENTIFICATION</scope>
</reference>
<evidence type="ECO:0000313" key="9">
    <source>
        <dbReference type="Proteomes" id="UP000046393"/>
    </source>
</evidence>
<keyword evidence="5" id="KW-0677">Repeat</keyword>
<dbReference type="SUPFAM" id="SSF54518">
    <property type="entry name" value="Tubby C-terminal domain-like"/>
    <property type="match status" value="1"/>
</dbReference>
<evidence type="ECO:0000256" key="2">
    <source>
        <dbReference type="ARBA" id="ARBA00007129"/>
    </source>
</evidence>
<evidence type="ECO:0000256" key="1">
    <source>
        <dbReference type="ARBA" id="ARBA00004496"/>
    </source>
</evidence>
<dbReference type="PANTHER" id="PTHR16517">
    <property type="entry name" value="TUBBY-RELATED"/>
    <property type="match status" value="1"/>
</dbReference>
<dbReference type="InterPro" id="IPR025659">
    <property type="entry name" value="Tubby-like_C"/>
</dbReference>
<dbReference type="AlphaFoldDB" id="A0A0N5ALX5"/>
<organism evidence="9 10">
    <name type="scientific">Syphacia muris</name>
    <dbReference type="NCBI Taxonomy" id="451379"/>
    <lineage>
        <taxon>Eukaryota</taxon>
        <taxon>Metazoa</taxon>
        <taxon>Ecdysozoa</taxon>
        <taxon>Nematoda</taxon>
        <taxon>Chromadorea</taxon>
        <taxon>Rhabditida</taxon>
        <taxon>Spirurina</taxon>
        <taxon>Oxyuridomorpha</taxon>
        <taxon>Oxyuroidea</taxon>
        <taxon>Oxyuridae</taxon>
        <taxon>Syphacia</taxon>
    </lineage>
</organism>
<dbReference type="Proteomes" id="UP000046393">
    <property type="component" value="Unplaced"/>
</dbReference>
<dbReference type="Pfam" id="PF24797">
    <property type="entry name" value="Beta-prop_WDR35_TULP_N"/>
    <property type="match status" value="1"/>
</dbReference>
<evidence type="ECO:0000259" key="8">
    <source>
        <dbReference type="Pfam" id="PF24797"/>
    </source>
</evidence>
<comment type="subcellular location">
    <subcellularLocation>
        <location evidence="1">Cytoplasm</location>
    </subcellularLocation>
</comment>
<evidence type="ECO:0000256" key="5">
    <source>
        <dbReference type="ARBA" id="ARBA00022737"/>
    </source>
</evidence>